<comment type="subcellular location">
    <subcellularLocation>
        <location evidence="1">Nucleus</location>
        <location evidence="1">Nucleolus</location>
    </subcellularLocation>
</comment>
<evidence type="ECO:0000313" key="8">
    <source>
        <dbReference type="EMBL" id="VDM33753.1"/>
    </source>
</evidence>
<dbReference type="GO" id="GO:0030490">
    <property type="term" value="P:maturation of SSU-rRNA"/>
    <property type="evidence" value="ECO:0007669"/>
    <property type="project" value="TreeGrafter"/>
</dbReference>
<dbReference type="OrthoDB" id="441771at2759"/>
<evidence type="ECO:0000256" key="1">
    <source>
        <dbReference type="ARBA" id="ARBA00004604"/>
    </source>
</evidence>
<protein>
    <submittedName>
        <fullName evidence="10">Nucleolar protein 14</fullName>
    </submittedName>
</protein>
<dbReference type="AlphaFoldDB" id="A0A0R3X6D2"/>
<dbReference type="Proteomes" id="UP000274429">
    <property type="component" value="Unassembled WGS sequence"/>
</dbReference>
<evidence type="ECO:0000313" key="10">
    <source>
        <dbReference type="WBParaSite" id="TTAC_0000905901-mRNA-1"/>
    </source>
</evidence>
<dbReference type="InterPro" id="IPR007276">
    <property type="entry name" value="Nop14"/>
</dbReference>
<reference evidence="8 9" key="2">
    <citation type="submission" date="2018-11" db="EMBL/GenBank/DDBJ databases">
        <authorList>
            <consortium name="Pathogen Informatics"/>
        </authorList>
    </citation>
    <scope>NUCLEOTIDE SEQUENCE [LARGE SCALE GENOMIC DNA]</scope>
</reference>
<dbReference type="Pfam" id="PF04147">
    <property type="entry name" value="Nop14"/>
    <property type="match status" value="2"/>
</dbReference>
<keyword evidence="3" id="KW-0690">Ribosome biogenesis</keyword>
<proteinExistence type="inferred from homology"/>
<keyword evidence="9" id="KW-1185">Reference proteome</keyword>
<dbReference type="GO" id="GO:0030692">
    <property type="term" value="C:Noc4p-Nop14p complex"/>
    <property type="evidence" value="ECO:0007669"/>
    <property type="project" value="TreeGrafter"/>
</dbReference>
<gene>
    <name evidence="8" type="ORF">TTAC_LOCUS9044</name>
</gene>
<evidence type="ECO:0000256" key="2">
    <source>
        <dbReference type="ARBA" id="ARBA00007466"/>
    </source>
</evidence>
<evidence type="ECO:0000256" key="5">
    <source>
        <dbReference type="ARBA" id="ARBA00023242"/>
    </source>
</evidence>
<name>A0A0R3X6D2_HYDTA</name>
<evidence type="ECO:0000313" key="9">
    <source>
        <dbReference type="Proteomes" id="UP000274429"/>
    </source>
</evidence>
<dbReference type="GO" id="GO:0032040">
    <property type="term" value="C:small-subunit processome"/>
    <property type="evidence" value="ECO:0007669"/>
    <property type="project" value="InterPro"/>
</dbReference>
<keyword evidence="5" id="KW-0539">Nucleus</keyword>
<dbReference type="STRING" id="6205.A0A0R3X6D2"/>
<comment type="function">
    <text evidence="6">Involved in nucleolar processing of pre-18S ribosomal RNA. Has a role in the nuclear export of 40S pre-ribosomal subunit to the cytoplasm.</text>
</comment>
<evidence type="ECO:0000256" key="6">
    <source>
        <dbReference type="ARBA" id="ARBA00024695"/>
    </source>
</evidence>
<evidence type="ECO:0000256" key="3">
    <source>
        <dbReference type="ARBA" id="ARBA00022517"/>
    </source>
</evidence>
<dbReference type="WBParaSite" id="TTAC_0000905901-mRNA-1">
    <property type="protein sequence ID" value="TTAC_0000905901-mRNA-1"/>
    <property type="gene ID" value="TTAC_0000905901"/>
</dbReference>
<evidence type="ECO:0000256" key="7">
    <source>
        <dbReference type="SAM" id="MobiDB-lite"/>
    </source>
</evidence>
<evidence type="ECO:0000256" key="4">
    <source>
        <dbReference type="ARBA" id="ARBA00022552"/>
    </source>
</evidence>
<accession>A0A0R3X6D2</accession>
<sequence length="587" mass="65908">MAKPKFQNSRRHKNAKELRPGTMKSKLGSVSYVSWVFTHLQRERLLTRELRELGKVGGIFDKRVGAKDPSISPSDAALRRHIIEKLRQMETLGMVSMDDDSFSKAAMGAVKTNKHASFDDDLGGLSADVVENEFFAGGLLTAVKPGENGRLNKHDSLLERIAKTKEERLKRVEENEANRQKLKDADSEWADKVRFMLAKFAKLKPKNAKAADKMDKGRSEVWRLLKGFSSGKTVAPIGAKVETEALRNNRLLVNLESIVARRAGEKNSFLVTSEQARTENSHLRLLCRINSCEPILVSWIAAELRGLVVTQLSDVVRGLLLTQILLTDVISKKLRGEDNQNIKLHKRNRMNGIFVPEAVLFLLRLIDEASKNNGILLISEDASSVEDSVFSSLDYRVALGQRSIHEEEMAAYRLACLDRCLSLTNSFFEVYAAYLPAPAVCQVFSGFSLDRLNTGHLPVSIVTKVQQLCERVAKLRAQPRPEGISTEDKISLLLADKNATPRALEKAGLVPQLEPDFDQKMDARKPKKKLTNVVLRQKLAKAKRDTVRELRRDAQFLADHDRKKTKAGDELRKRKTQAIIASMRSIE</sequence>
<feature type="region of interest" description="Disordered" evidence="7">
    <location>
        <begin position="1"/>
        <end position="22"/>
    </location>
</feature>
<dbReference type="EMBL" id="UYWX01020663">
    <property type="protein sequence ID" value="VDM33753.1"/>
    <property type="molecule type" value="Genomic_DNA"/>
</dbReference>
<keyword evidence="4" id="KW-0698">rRNA processing</keyword>
<reference evidence="10" key="1">
    <citation type="submission" date="2017-02" db="UniProtKB">
        <authorList>
            <consortium name="WormBaseParasite"/>
        </authorList>
    </citation>
    <scope>IDENTIFICATION</scope>
</reference>
<dbReference type="PANTHER" id="PTHR23183:SF0">
    <property type="entry name" value="NUCLEOLAR PROTEIN 14"/>
    <property type="match status" value="1"/>
</dbReference>
<dbReference type="PANTHER" id="PTHR23183">
    <property type="entry name" value="NOP14"/>
    <property type="match status" value="1"/>
</dbReference>
<organism evidence="10">
    <name type="scientific">Hydatigena taeniaeformis</name>
    <name type="common">Feline tapeworm</name>
    <name type="synonym">Taenia taeniaeformis</name>
    <dbReference type="NCBI Taxonomy" id="6205"/>
    <lineage>
        <taxon>Eukaryota</taxon>
        <taxon>Metazoa</taxon>
        <taxon>Spiralia</taxon>
        <taxon>Lophotrochozoa</taxon>
        <taxon>Platyhelminthes</taxon>
        <taxon>Cestoda</taxon>
        <taxon>Eucestoda</taxon>
        <taxon>Cyclophyllidea</taxon>
        <taxon>Taeniidae</taxon>
        <taxon>Hydatigera</taxon>
    </lineage>
</organism>
<comment type="similarity">
    <text evidence="2">Belongs to the NOP14 family.</text>
</comment>